<dbReference type="GO" id="GO:0032580">
    <property type="term" value="C:Golgi cisterna membrane"/>
    <property type="evidence" value="ECO:0007669"/>
    <property type="project" value="UniProtKB-SubCell"/>
</dbReference>
<comment type="function">
    <text evidence="6">May be involved in cell wall biosynthesis.</text>
</comment>
<comment type="subcellular location">
    <subcellularLocation>
        <location evidence="6">Golgi apparatus</location>
        <location evidence="6">Golgi stack membrane</location>
        <topology evidence="6">Single-pass type II membrane protein</topology>
    </subcellularLocation>
</comment>
<dbReference type="InterPro" id="IPR004938">
    <property type="entry name" value="XG_FTase"/>
</dbReference>
<comment type="similarity">
    <text evidence="1 6">Belongs to the glycosyltransferase 37 family.</text>
</comment>
<sequence>MGRMMSRKGMSFSRLRAPRRPYSCGALTIVLVLGLTTLLLFGLENKHVKFLSHMSGIYTQDNGYRTLNRTKMEYPVTDVPSLIQAIRRTTEKISGGQPHELTEVERANWKRKNPCQSRTELEPFYTRRKFVTHVKRNPKWDAVLREYEILHRTCLQKIDWNATKYFLERNDSSGCKFAVAGGPGWAGLGNKVLPTLAVLLYAVLTQRVLLVPVSSRLPDIMCEPFEGSSWAVDPDRLFTPSENHEDVWRPFSEFESLVDTTIAQGYFDQTRNGTPKKLYGIRPASWCQPVPRFFCNMEQEILQTEVPWLYFTSCILFMPKLFAIPAFRSVLKDLFPDRMATTHMIRSVMYPSDPVWTRVKNVEAMYLRHADRRLGVQMRYRDLDAQFQELHNTVNSRVLQCAWNHGILPVVNTTTPRPKSPSSATTIFVTSLFPDLRDYLSEVYHRNPPATSAVGIYQLSHGAVQKFGLEEDIQALAEVMCLSFSDELFVTPLSTFGSMAQAYGALTPYFLEYRNNSSLPPCERGQTIDPCHQDPEMAYICPHDRDFHGKVITEVVRTIRACPVIDTPHGVQLVTIDRPSFPDDETTSSF</sequence>
<accession>A0A8T0GFG7</accession>
<evidence type="ECO:0000313" key="8">
    <source>
        <dbReference type="EMBL" id="KAG0558021.1"/>
    </source>
</evidence>
<dbReference type="GO" id="GO:0071555">
    <property type="term" value="P:cell wall organization"/>
    <property type="evidence" value="ECO:0007669"/>
    <property type="project" value="UniProtKB-UniRule"/>
</dbReference>
<dbReference type="EMBL" id="CM026432">
    <property type="protein sequence ID" value="KAG0557740.1"/>
    <property type="molecule type" value="Genomic_DNA"/>
</dbReference>
<evidence type="ECO:0000256" key="6">
    <source>
        <dbReference type="RuleBase" id="RU367004"/>
    </source>
</evidence>
<proteinExistence type="inferred from homology"/>
<protein>
    <recommendedName>
        <fullName evidence="6">Fucosyltransferase</fullName>
        <ecNumber evidence="6">2.4.1.-</ecNumber>
    </recommendedName>
</protein>
<keyword evidence="3 6" id="KW-0808">Transferase</keyword>
<dbReference type="AlphaFoldDB" id="A0A8T0GFG7"/>
<organism evidence="8 9">
    <name type="scientific">Ceratodon purpureus</name>
    <name type="common">Fire moss</name>
    <name type="synonym">Dicranum purpureum</name>
    <dbReference type="NCBI Taxonomy" id="3225"/>
    <lineage>
        <taxon>Eukaryota</taxon>
        <taxon>Viridiplantae</taxon>
        <taxon>Streptophyta</taxon>
        <taxon>Embryophyta</taxon>
        <taxon>Bryophyta</taxon>
        <taxon>Bryophytina</taxon>
        <taxon>Bryopsida</taxon>
        <taxon>Dicranidae</taxon>
        <taxon>Pseudoditrichales</taxon>
        <taxon>Ditrichaceae</taxon>
        <taxon>Ceratodon</taxon>
    </lineage>
</organism>
<dbReference type="EMBL" id="CM026432">
    <property type="protein sequence ID" value="KAG0558021.1"/>
    <property type="molecule type" value="Genomic_DNA"/>
</dbReference>
<evidence type="ECO:0000256" key="5">
    <source>
        <dbReference type="ARBA" id="ARBA00023316"/>
    </source>
</evidence>
<keyword evidence="6" id="KW-0333">Golgi apparatus</keyword>
<evidence type="ECO:0000256" key="1">
    <source>
        <dbReference type="ARBA" id="ARBA00010481"/>
    </source>
</evidence>
<dbReference type="Proteomes" id="UP000822688">
    <property type="component" value="Chromosome 11"/>
</dbReference>
<dbReference type="GO" id="GO:0009969">
    <property type="term" value="P:xyloglucan biosynthetic process"/>
    <property type="evidence" value="ECO:0007669"/>
    <property type="project" value="TreeGrafter"/>
</dbReference>
<dbReference type="PANTHER" id="PTHR31889">
    <property type="entry name" value="FUCOSYLTRANSFERASE 2-RELATED"/>
    <property type="match status" value="1"/>
</dbReference>
<keyword evidence="9" id="KW-1185">Reference proteome</keyword>
<dbReference type="GO" id="GO:0008107">
    <property type="term" value="F:galactoside 2-alpha-L-fucosyltransferase activity"/>
    <property type="evidence" value="ECO:0007669"/>
    <property type="project" value="InterPro"/>
</dbReference>
<comment type="caution">
    <text evidence="8">The sequence shown here is derived from an EMBL/GenBank/DDBJ whole genome shotgun (WGS) entry which is preliminary data.</text>
</comment>
<name>A0A8T0GFG7_CERPU</name>
<dbReference type="PANTHER" id="PTHR31889:SF86">
    <property type="entry name" value="FUCOSYLTRANSFERASE"/>
    <property type="match status" value="1"/>
</dbReference>
<evidence type="ECO:0000256" key="4">
    <source>
        <dbReference type="ARBA" id="ARBA00023180"/>
    </source>
</evidence>
<dbReference type="EC" id="2.4.1.-" evidence="6"/>
<evidence type="ECO:0000256" key="3">
    <source>
        <dbReference type="ARBA" id="ARBA00022679"/>
    </source>
</evidence>
<evidence type="ECO:0000256" key="2">
    <source>
        <dbReference type="ARBA" id="ARBA00022676"/>
    </source>
</evidence>
<dbReference type="GO" id="GO:0042546">
    <property type="term" value="P:cell wall biogenesis"/>
    <property type="evidence" value="ECO:0007669"/>
    <property type="project" value="InterPro"/>
</dbReference>
<gene>
    <name evidence="7" type="ORF">KC19_11G153600</name>
    <name evidence="8" type="ORF">KC19_11G173300</name>
</gene>
<evidence type="ECO:0000313" key="9">
    <source>
        <dbReference type="Proteomes" id="UP000822688"/>
    </source>
</evidence>
<keyword evidence="5 6" id="KW-0961">Cell wall biogenesis/degradation</keyword>
<evidence type="ECO:0000313" key="7">
    <source>
        <dbReference type="EMBL" id="KAG0557740.1"/>
    </source>
</evidence>
<dbReference type="Pfam" id="PF03254">
    <property type="entry name" value="XG_FTase"/>
    <property type="match status" value="1"/>
</dbReference>
<keyword evidence="4" id="KW-0325">Glycoprotein</keyword>
<reference evidence="8 9" key="1">
    <citation type="submission" date="2020-06" db="EMBL/GenBank/DDBJ databases">
        <title>WGS assembly of Ceratodon purpureus strain R40.</title>
        <authorList>
            <person name="Carey S.B."/>
            <person name="Jenkins J."/>
            <person name="Shu S."/>
            <person name="Lovell J.T."/>
            <person name="Sreedasyam A."/>
            <person name="Maumus F."/>
            <person name="Tiley G.P."/>
            <person name="Fernandez-Pozo N."/>
            <person name="Barry K."/>
            <person name="Chen C."/>
            <person name="Wang M."/>
            <person name="Lipzen A."/>
            <person name="Daum C."/>
            <person name="Saski C.A."/>
            <person name="Payton A.C."/>
            <person name="Mcbreen J.C."/>
            <person name="Conrad R.E."/>
            <person name="Kollar L.M."/>
            <person name="Olsson S."/>
            <person name="Huttunen S."/>
            <person name="Landis J.B."/>
            <person name="Wickett N.J."/>
            <person name="Johnson M.G."/>
            <person name="Rensing S.A."/>
            <person name="Grimwood J."/>
            <person name="Schmutz J."/>
            <person name="Mcdaniel S.F."/>
        </authorList>
    </citation>
    <scope>NUCLEOTIDE SEQUENCE [LARGE SCALE GENOMIC DNA]</scope>
    <source>
        <strain evidence="8 9">R40</strain>
    </source>
</reference>
<keyword evidence="2 6" id="KW-0328">Glycosyltransferase</keyword>